<comment type="function">
    <text evidence="1">The transhydrogenation between NADH and NADP is coupled to respiration and ATP hydrolysis and functions as a proton pump across the membrane.</text>
</comment>
<comment type="catalytic activity">
    <reaction evidence="6">
        <text>NAD(+) + NADPH + H(+)(in) = NADH + NADP(+) + H(+)(out)</text>
        <dbReference type="Rhea" id="RHEA:47992"/>
        <dbReference type="ChEBI" id="CHEBI:15378"/>
        <dbReference type="ChEBI" id="CHEBI:57540"/>
        <dbReference type="ChEBI" id="CHEBI:57783"/>
        <dbReference type="ChEBI" id="CHEBI:57945"/>
        <dbReference type="ChEBI" id="CHEBI:58349"/>
        <dbReference type="EC" id="7.1.1.1"/>
    </reaction>
</comment>
<keyword evidence="5" id="KW-0520">NAD</keyword>
<evidence type="ECO:0000313" key="9">
    <source>
        <dbReference type="Proteomes" id="UP001597045"/>
    </source>
</evidence>
<evidence type="ECO:0000256" key="2">
    <source>
        <dbReference type="ARBA" id="ARBA00012943"/>
    </source>
</evidence>
<dbReference type="EC" id="7.1.1.1" evidence="2"/>
<accession>A0ABW3MRP4</accession>
<organism evidence="8 9">
    <name type="scientific">Kibdelosporangium lantanae</name>
    <dbReference type="NCBI Taxonomy" id="1497396"/>
    <lineage>
        <taxon>Bacteria</taxon>
        <taxon>Bacillati</taxon>
        <taxon>Actinomycetota</taxon>
        <taxon>Actinomycetes</taxon>
        <taxon>Pseudonocardiales</taxon>
        <taxon>Pseudonocardiaceae</taxon>
        <taxon>Kibdelosporangium</taxon>
    </lineage>
</organism>
<evidence type="ECO:0000256" key="5">
    <source>
        <dbReference type="ARBA" id="ARBA00023027"/>
    </source>
</evidence>
<feature type="domain" description="Alanine dehydrogenase/pyridine nucleotide transhydrogenase N-terminal" evidence="7">
    <location>
        <begin position="7"/>
        <end position="142"/>
    </location>
</feature>
<comment type="caution">
    <text evidence="8">The sequence shown here is derived from an EMBL/GenBank/DDBJ whole genome shotgun (WGS) entry which is preliminary data.</text>
</comment>
<name>A0ABW3MRP4_9PSEU</name>
<dbReference type="Gene3D" id="3.40.50.720">
    <property type="entry name" value="NAD(P)-binding Rossmann-like Domain"/>
    <property type="match status" value="1"/>
</dbReference>
<evidence type="ECO:0000256" key="1">
    <source>
        <dbReference type="ARBA" id="ARBA00003943"/>
    </source>
</evidence>
<feature type="non-terminal residue" evidence="8">
    <location>
        <position position="153"/>
    </location>
</feature>
<keyword evidence="4" id="KW-1278">Translocase</keyword>
<evidence type="ECO:0000259" key="7">
    <source>
        <dbReference type="SMART" id="SM01003"/>
    </source>
</evidence>
<dbReference type="Proteomes" id="UP001597045">
    <property type="component" value="Unassembled WGS sequence"/>
</dbReference>
<dbReference type="SUPFAM" id="SSF52283">
    <property type="entry name" value="Formate/glycerate dehydrogenase catalytic domain-like"/>
    <property type="match status" value="1"/>
</dbReference>
<evidence type="ECO:0000256" key="3">
    <source>
        <dbReference type="ARBA" id="ARBA00022857"/>
    </source>
</evidence>
<dbReference type="SMART" id="SM01003">
    <property type="entry name" value="AlaDh_PNT_N"/>
    <property type="match status" value="1"/>
</dbReference>
<evidence type="ECO:0000256" key="6">
    <source>
        <dbReference type="ARBA" id="ARBA00048202"/>
    </source>
</evidence>
<dbReference type="InterPro" id="IPR007886">
    <property type="entry name" value="AlaDH/PNT_N"/>
</dbReference>
<dbReference type="EMBL" id="JBHTIS010003933">
    <property type="protein sequence ID" value="MFD1051865.1"/>
    <property type="molecule type" value="Genomic_DNA"/>
</dbReference>
<proteinExistence type="predicted"/>
<reference evidence="9" key="1">
    <citation type="journal article" date="2019" name="Int. J. Syst. Evol. Microbiol.">
        <title>The Global Catalogue of Microorganisms (GCM) 10K type strain sequencing project: providing services to taxonomists for standard genome sequencing and annotation.</title>
        <authorList>
            <consortium name="The Broad Institute Genomics Platform"/>
            <consortium name="The Broad Institute Genome Sequencing Center for Infectious Disease"/>
            <person name="Wu L."/>
            <person name="Ma J."/>
        </authorList>
    </citation>
    <scope>NUCLEOTIDE SEQUENCE [LARGE SCALE GENOMIC DNA]</scope>
    <source>
        <strain evidence="9">JCM 31486</strain>
    </source>
</reference>
<protein>
    <recommendedName>
        <fullName evidence="2">proton-translocating NAD(P)(+) transhydrogenase</fullName>
        <ecNumber evidence="2">7.1.1.1</ecNumber>
    </recommendedName>
</protein>
<dbReference type="Pfam" id="PF05222">
    <property type="entry name" value="AlaDh_PNT_N"/>
    <property type="match status" value="1"/>
</dbReference>
<dbReference type="PANTHER" id="PTHR10160">
    <property type="entry name" value="NAD(P) TRANSHYDROGENASE"/>
    <property type="match status" value="1"/>
</dbReference>
<dbReference type="PANTHER" id="PTHR10160:SF19">
    <property type="entry name" value="PROTON-TRANSLOCATING NAD(P)(+) TRANSHYDROGENASE"/>
    <property type="match status" value="1"/>
</dbReference>
<gene>
    <name evidence="8" type="ORF">ACFQ1S_43060</name>
</gene>
<keyword evidence="3" id="KW-0521">NADP</keyword>
<keyword evidence="9" id="KW-1185">Reference proteome</keyword>
<evidence type="ECO:0000256" key="4">
    <source>
        <dbReference type="ARBA" id="ARBA00022967"/>
    </source>
</evidence>
<evidence type="ECO:0000313" key="8">
    <source>
        <dbReference type="EMBL" id="MFD1051865.1"/>
    </source>
</evidence>
<sequence>MGTITVGVIREGAPGERRVALVPESVGRLRPSGLDVLVESGAGIGAWFTDDAYTAAGATVVTTGELYERADILLCVGPPSEETVAVLRPWQTLIGMLEPLQRPDLVRRCAGQGVTAVSLDMLPRTLSRAQSMDALTSQANIAGYKATSLSWRQ</sequence>